<proteinExistence type="predicted"/>
<organism evidence="1 2">
    <name type="scientific">Desulfosudis oleivorans (strain DSM 6200 / JCM 39069 / Hxd3)</name>
    <name type="common">Desulfococcus oleovorans</name>
    <dbReference type="NCBI Taxonomy" id="96561"/>
    <lineage>
        <taxon>Bacteria</taxon>
        <taxon>Pseudomonadati</taxon>
        <taxon>Thermodesulfobacteriota</taxon>
        <taxon>Desulfobacteria</taxon>
        <taxon>Desulfobacterales</taxon>
        <taxon>Desulfosudaceae</taxon>
        <taxon>Desulfosudis</taxon>
    </lineage>
</organism>
<dbReference type="HOGENOM" id="CLU_1347093_0_0_7"/>
<name>A8ZYL6_DESOH</name>
<dbReference type="AlphaFoldDB" id="A8ZYL6"/>
<dbReference type="KEGG" id="dol:Dole_2938"/>
<gene>
    <name evidence="1" type="ordered locus">Dole_2938</name>
</gene>
<evidence type="ECO:0000313" key="1">
    <source>
        <dbReference type="EMBL" id="ABW68741.1"/>
    </source>
</evidence>
<evidence type="ECO:0000313" key="2">
    <source>
        <dbReference type="Proteomes" id="UP000008561"/>
    </source>
</evidence>
<dbReference type="EMBL" id="CP000859">
    <property type="protein sequence ID" value="ABW68741.1"/>
    <property type="molecule type" value="Genomic_DNA"/>
</dbReference>
<dbReference type="STRING" id="96561.Dole_2938"/>
<dbReference type="Proteomes" id="UP000008561">
    <property type="component" value="Chromosome"/>
</dbReference>
<accession>A8ZYL6</accession>
<reference evidence="1 2" key="1">
    <citation type="submission" date="2007-10" db="EMBL/GenBank/DDBJ databases">
        <title>Complete sequence of Desulfococcus oleovorans Hxd3.</title>
        <authorList>
            <consortium name="US DOE Joint Genome Institute"/>
            <person name="Copeland A."/>
            <person name="Lucas S."/>
            <person name="Lapidus A."/>
            <person name="Barry K."/>
            <person name="Glavina del Rio T."/>
            <person name="Dalin E."/>
            <person name="Tice H."/>
            <person name="Pitluck S."/>
            <person name="Kiss H."/>
            <person name="Brettin T."/>
            <person name="Bruce D."/>
            <person name="Detter J.C."/>
            <person name="Han C."/>
            <person name="Schmutz J."/>
            <person name="Larimer F."/>
            <person name="Land M."/>
            <person name="Hauser L."/>
            <person name="Kyrpides N."/>
            <person name="Kim E."/>
            <person name="Wawrik B."/>
            <person name="Richardson P."/>
        </authorList>
    </citation>
    <scope>NUCLEOTIDE SEQUENCE [LARGE SCALE GENOMIC DNA]</scope>
    <source>
        <strain evidence="2">DSM 6200 / JCM 39069 / Hxd3</strain>
    </source>
</reference>
<keyword evidence="2" id="KW-1185">Reference proteome</keyword>
<sequence length="203" mass="22936">MKCGRCGAIFISHRPSIPPQRKVAQKPQQNDHLFFSLRGFISYPHINITGYWSYPAFVMSSKNQVFWLHLILAMVPDPAKKVTGLFRPRASVITTPGSKAIVHIDDFWVGIGPDPFDDYPWNGQPAGIYPHETIKGLSPSGLKEKERALLAACEAETHRFEKDKTLSQDFCQQWRDLSHPVFAGFLNRLAPDFIKTLEASLKS</sequence>
<protein>
    <submittedName>
        <fullName evidence="1">Uncharacterized protein</fullName>
    </submittedName>
</protein>